<evidence type="ECO:0000259" key="7">
    <source>
        <dbReference type="Pfam" id="PF20239"/>
    </source>
</evidence>
<dbReference type="RefSeq" id="WP_344232415.1">
    <property type="nucleotide sequence ID" value="NZ_BAAAPH010000003.1"/>
</dbReference>
<feature type="domain" description="RNA polymerase sigma-70 region 2" evidence="5">
    <location>
        <begin position="10"/>
        <end position="75"/>
    </location>
</feature>
<keyword evidence="3" id="KW-0731">Sigma factor</keyword>
<name>A0ABN2CHG8_9ACTN</name>
<dbReference type="InterPro" id="IPR046531">
    <property type="entry name" value="DUF6596"/>
</dbReference>
<evidence type="ECO:0000256" key="1">
    <source>
        <dbReference type="ARBA" id="ARBA00010641"/>
    </source>
</evidence>
<dbReference type="InterPro" id="IPR007627">
    <property type="entry name" value="RNA_pol_sigma70_r2"/>
</dbReference>
<keyword evidence="2" id="KW-0805">Transcription regulation</keyword>
<dbReference type="InterPro" id="IPR013249">
    <property type="entry name" value="RNA_pol_sigma70_r4_t2"/>
</dbReference>
<evidence type="ECO:0000259" key="5">
    <source>
        <dbReference type="Pfam" id="PF04542"/>
    </source>
</evidence>
<evidence type="ECO:0000256" key="3">
    <source>
        <dbReference type="ARBA" id="ARBA00023082"/>
    </source>
</evidence>
<comment type="similarity">
    <text evidence="1">Belongs to the sigma-70 factor family. ECF subfamily.</text>
</comment>
<dbReference type="InterPro" id="IPR013324">
    <property type="entry name" value="RNA_pol_sigma_r3/r4-like"/>
</dbReference>
<dbReference type="SUPFAM" id="SSF88946">
    <property type="entry name" value="Sigma2 domain of RNA polymerase sigma factors"/>
    <property type="match status" value="1"/>
</dbReference>
<dbReference type="Pfam" id="PF20239">
    <property type="entry name" value="DUF6596"/>
    <property type="match status" value="1"/>
</dbReference>
<reference evidence="8 9" key="1">
    <citation type="journal article" date="2019" name="Int. J. Syst. Evol. Microbiol.">
        <title>The Global Catalogue of Microorganisms (GCM) 10K type strain sequencing project: providing services to taxonomists for standard genome sequencing and annotation.</title>
        <authorList>
            <consortium name="The Broad Institute Genomics Platform"/>
            <consortium name="The Broad Institute Genome Sequencing Center for Infectious Disease"/>
            <person name="Wu L."/>
            <person name="Ma J."/>
        </authorList>
    </citation>
    <scope>NUCLEOTIDE SEQUENCE [LARGE SCALE GENOMIC DNA]</scope>
    <source>
        <strain evidence="8 9">JCM 15572</strain>
    </source>
</reference>
<dbReference type="Gene3D" id="1.10.10.10">
    <property type="entry name" value="Winged helix-like DNA-binding domain superfamily/Winged helix DNA-binding domain"/>
    <property type="match status" value="1"/>
</dbReference>
<evidence type="ECO:0000313" key="9">
    <source>
        <dbReference type="Proteomes" id="UP001501705"/>
    </source>
</evidence>
<proteinExistence type="inferred from homology"/>
<dbReference type="Pfam" id="PF04542">
    <property type="entry name" value="Sigma70_r2"/>
    <property type="match status" value="1"/>
</dbReference>
<evidence type="ECO:0000259" key="6">
    <source>
        <dbReference type="Pfam" id="PF08281"/>
    </source>
</evidence>
<dbReference type="Gene3D" id="1.10.1740.10">
    <property type="match status" value="1"/>
</dbReference>
<dbReference type="Pfam" id="PF08281">
    <property type="entry name" value="Sigma70_r4_2"/>
    <property type="match status" value="1"/>
</dbReference>
<dbReference type="PANTHER" id="PTHR47756:SF2">
    <property type="entry name" value="BLL6612 PROTEIN"/>
    <property type="match status" value="1"/>
</dbReference>
<dbReference type="PANTHER" id="PTHR47756">
    <property type="entry name" value="BLL6612 PROTEIN-RELATED"/>
    <property type="match status" value="1"/>
</dbReference>
<keyword evidence="4" id="KW-0804">Transcription</keyword>
<evidence type="ECO:0000313" key="8">
    <source>
        <dbReference type="EMBL" id="GAA1557564.1"/>
    </source>
</evidence>
<dbReference type="InterPro" id="IPR036388">
    <property type="entry name" value="WH-like_DNA-bd_sf"/>
</dbReference>
<sequence>MTSAFEDQLRELAPQVLGALVRRYGHFDTAEDAVQEALLAAAQQWPVDGVPESPRGWLITVASRRLTDLLRREQSRLRREERVAQWALQGEPVADTDDTLVLLFMCCHPSLSPASQIALTLRAVGGLTTLEIARAFLVPEATMTRRITRAKAAVKESGARFTLPADREERLGAVLHVVYLIFNEGYTTTAGPSLQRVELAAEAIRLARMLHRLLPDDPEVSGLLALLLLTDARRPARTGPFGELVPMAEQDRSLWIPELIQEGVGLITATLPHGPIGPYQMQAAIAAVHDESPSAEETDWPQIVALYEVLLQLTDNPMVALNHVVAVAMARGPAEGLALLDALADDARLAKDHRVPAVRAHLLEMSGDPAAARAAYELAATRTTSLPQQRYLHTRASRL</sequence>
<evidence type="ECO:0000256" key="4">
    <source>
        <dbReference type="ARBA" id="ARBA00023163"/>
    </source>
</evidence>
<feature type="domain" description="RNA polymerase sigma factor 70 region 4 type 2" evidence="6">
    <location>
        <begin position="104"/>
        <end position="153"/>
    </location>
</feature>
<feature type="domain" description="DUF6596" evidence="7">
    <location>
        <begin position="170"/>
        <end position="268"/>
    </location>
</feature>
<keyword evidence="9" id="KW-1185">Reference proteome</keyword>
<dbReference type="SUPFAM" id="SSF88659">
    <property type="entry name" value="Sigma3 and sigma4 domains of RNA polymerase sigma factors"/>
    <property type="match status" value="1"/>
</dbReference>
<accession>A0ABN2CHG8</accession>
<comment type="caution">
    <text evidence="8">The sequence shown here is derived from an EMBL/GenBank/DDBJ whole genome shotgun (WGS) entry which is preliminary data.</text>
</comment>
<dbReference type="InterPro" id="IPR013325">
    <property type="entry name" value="RNA_pol_sigma_r2"/>
</dbReference>
<protein>
    <submittedName>
        <fullName evidence="8">Sigma factor-like helix-turn-helix DNA-binding protein</fullName>
    </submittedName>
</protein>
<gene>
    <name evidence="8" type="ORF">GCM10009804_12950</name>
</gene>
<dbReference type="EMBL" id="BAAAPH010000003">
    <property type="protein sequence ID" value="GAA1557564.1"/>
    <property type="molecule type" value="Genomic_DNA"/>
</dbReference>
<dbReference type="Proteomes" id="UP001501705">
    <property type="component" value="Unassembled WGS sequence"/>
</dbReference>
<organism evidence="8 9">
    <name type="scientific">Kribbella hippodromi</name>
    <dbReference type="NCBI Taxonomy" id="434347"/>
    <lineage>
        <taxon>Bacteria</taxon>
        <taxon>Bacillati</taxon>
        <taxon>Actinomycetota</taxon>
        <taxon>Actinomycetes</taxon>
        <taxon>Propionibacteriales</taxon>
        <taxon>Kribbellaceae</taxon>
        <taxon>Kribbella</taxon>
    </lineage>
</organism>
<evidence type="ECO:0000256" key="2">
    <source>
        <dbReference type="ARBA" id="ARBA00023015"/>
    </source>
</evidence>